<feature type="signal peptide" evidence="7">
    <location>
        <begin position="1"/>
        <end position="22"/>
    </location>
</feature>
<keyword evidence="7" id="KW-0732">Signal</keyword>
<dbReference type="AlphaFoldDB" id="A0AAW1PAR2"/>
<dbReference type="EMBL" id="JALJOR010000016">
    <property type="protein sequence ID" value="KAK9805122.1"/>
    <property type="molecule type" value="Genomic_DNA"/>
</dbReference>
<keyword evidence="9" id="KW-1185">Reference proteome</keyword>
<dbReference type="Pfam" id="PF03134">
    <property type="entry name" value="TB2_DP1_HVA22"/>
    <property type="match status" value="1"/>
</dbReference>
<dbReference type="Proteomes" id="UP001489004">
    <property type="component" value="Unassembled WGS sequence"/>
</dbReference>
<reference evidence="8" key="2">
    <citation type="submission" date="2024-04" db="EMBL/GenBank/DDBJ databases">
        <authorList>
            <person name="Dal Grande F."/>
            <person name="Keller J."/>
            <person name="Delaux P.-M."/>
        </authorList>
    </citation>
    <scope>NUCLEOTIDE SEQUENCE</scope>
    <source>
        <strain evidence="8">SAG 2043</strain>
    </source>
</reference>
<sequence>MSLLVPILGQVGLQVLLQPASSAVVGRAVSTFAGIGYPAYASFKTIEAPLSPYIERSNKTAQWLSYWTIYGALTVVESYTDLHRVPFYHHVKLLLLLWLQLPQFQGARRLYNEVFRRFLLRHEARMDAGLQSFAQAMAQPQLVSMARSLRSTAATVPGLAWFMRHPDNRKD</sequence>
<accession>A0AAW1PAR2</accession>
<organism evidence="8 9">
    <name type="scientific">[Myrmecia] bisecta</name>
    <dbReference type="NCBI Taxonomy" id="41462"/>
    <lineage>
        <taxon>Eukaryota</taxon>
        <taxon>Viridiplantae</taxon>
        <taxon>Chlorophyta</taxon>
        <taxon>core chlorophytes</taxon>
        <taxon>Trebouxiophyceae</taxon>
        <taxon>Trebouxiales</taxon>
        <taxon>Trebouxiaceae</taxon>
        <taxon>Myrmecia</taxon>
    </lineage>
</organism>
<comment type="similarity">
    <text evidence="2 6">Belongs to the DP1 family.</text>
</comment>
<keyword evidence="3" id="KW-0812">Transmembrane</keyword>
<comment type="subcellular location">
    <subcellularLocation>
        <location evidence="1 6">Membrane</location>
        <topology evidence="1 6">Multi-pass membrane protein</topology>
    </subcellularLocation>
</comment>
<gene>
    <name evidence="8" type="ORF">WJX72_000312</name>
</gene>
<dbReference type="GO" id="GO:0016020">
    <property type="term" value="C:membrane"/>
    <property type="evidence" value="ECO:0007669"/>
    <property type="project" value="UniProtKB-SubCell"/>
</dbReference>
<protein>
    <recommendedName>
        <fullName evidence="6">HVA22-like protein</fullName>
    </recommendedName>
</protein>
<proteinExistence type="inferred from homology"/>
<dbReference type="InterPro" id="IPR004345">
    <property type="entry name" value="TB2_DP1_HVA22"/>
</dbReference>
<dbReference type="PANTHER" id="PTHR12300">
    <property type="entry name" value="HVA22-LIKE PROTEINS"/>
    <property type="match status" value="1"/>
</dbReference>
<evidence type="ECO:0000256" key="3">
    <source>
        <dbReference type="ARBA" id="ARBA00022692"/>
    </source>
</evidence>
<evidence type="ECO:0000256" key="1">
    <source>
        <dbReference type="ARBA" id="ARBA00004141"/>
    </source>
</evidence>
<name>A0AAW1PAR2_9CHLO</name>
<evidence type="ECO:0000256" key="7">
    <source>
        <dbReference type="SAM" id="SignalP"/>
    </source>
</evidence>
<evidence type="ECO:0000313" key="9">
    <source>
        <dbReference type="Proteomes" id="UP001489004"/>
    </source>
</evidence>
<evidence type="ECO:0000256" key="4">
    <source>
        <dbReference type="ARBA" id="ARBA00022989"/>
    </source>
</evidence>
<evidence type="ECO:0000256" key="6">
    <source>
        <dbReference type="RuleBase" id="RU362006"/>
    </source>
</evidence>
<keyword evidence="4" id="KW-1133">Transmembrane helix</keyword>
<feature type="chain" id="PRO_5044718010" description="HVA22-like protein" evidence="7">
    <location>
        <begin position="23"/>
        <end position="171"/>
    </location>
</feature>
<keyword evidence="5" id="KW-0472">Membrane</keyword>
<evidence type="ECO:0000313" key="8">
    <source>
        <dbReference type="EMBL" id="KAK9805122.1"/>
    </source>
</evidence>
<dbReference type="EMBL" id="JALJOR010000016">
    <property type="protein sequence ID" value="KAK9805123.1"/>
    <property type="molecule type" value="Genomic_DNA"/>
</dbReference>
<evidence type="ECO:0000256" key="2">
    <source>
        <dbReference type="ARBA" id="ARBA00008573"/>
    </source>
</evidence>
<dbReference type="PANTHER" id="PTHR12300:SF161">
    <property type="entry name" value="RECEPTOR EXPRESSION-ENHANCING PROTEIN"/>
    <property type="match status" value="1"/>
</dbReference>
<reference evidence="8 9" key="1">
    <citation type="journal article" date="2024" name="Nat. Commun.">
        <title>Phylogenomics reveals the evolutionary origins of lichenization in chlorophyte algae.</title>
        <authorList>
            <person name="Puginier C."/>
            <person name="Libourel C."/>
            <person name="Otte J."/>
            <person name="Skaloud P."/>
            <person name="Haon M."/>
            <person name="Grisel S."/>
            <person name="Petersen M."/>
            <person name="Berrin J.G."/>
            <person name="Delaux P.M."/>
            <person name="Dal Grande F."/>
            <person name="Keller J."/>
        </authorList>
    </citation>
    <scope>NUCLEOTIDE SEQUENCE [LARGE SCALE GENOMIC DNA]</scope>
    <source>
        <strain evidence="8 9">SAG 2043</strain>
    </source>
</reference>
<evidence type="ECO:0000256" key="5">
    <source>
        <dbReference type="ARBA" id="ARBA00023136"/>
    </source>
</evidence>
<comment type="caution">
    <text evidence="8">The sequence shown here is derived from an EMBL/GenBank/DDBJ whole genome shotgun (WGS) entry which is preliminary data.</text>
</comment>